<gene>
    <name evidence="1" type="ORF">S06H3_40604</name>
</gene>
<evidence type="ECO:0000313" key="1">
    <source>
        <dbReference type="EMBL" id="GAI38834.1"/>
    </source>
</evidence>
<reference evidence="1" key="1">
    <citation type="journal article" date="2014" name="Front. Microbiol.">
        <title>High frequency of phylogenetically diverse reductive dehalogenase-homologous genes in deep subseafloor sedimentary metagenomes.</title>
        <authorList>
            <person name="Kawai M."/>
            <person name="Futagami T."/>
            <person name="Toyoda A."/>
            <person name="Takaki Y."/>
            <person name="Nishi S."/>
            <person name="Hori S."/>
            <person name="Arai W."/>
            <person name="Tsubouchi T."/>
            <person name="Morono Y."/>
            <person name="Uchiyama I."/>
            <person name="Ito T."/>
            <person name="Fujiyama A."/>
            <person name="Inagaki F."/>
            <person name="Takami H."/>
        </authorList>
    </citation>
    <scope>NUCLEOTIDE SEQUENCE</scope>
    <source>
        <strain evidence="1">Expedition CK06-06</strain>
    </source>
</reference>
<proteinExistence type="predicted"/>
<sequence>MKRVKVRCAGCGKNLFFLLPECTRDGIAKIEIKCYKDRCGAINIVDYQYPNKLVVRLKE</sequence>
<dbReference type="AlphaFoldDB" id="X1Q6E7"/>
<protein>
    <submittedName>
        <fullName evidence="1">Uncharacterized protein</fullName>
    </submittedName>
</protein>
<organism evidence="1">
    <name type="scientific">marine sediment metagenome</name>
    <dbReference type="NCBI Taxonomy" id="412755"/>
    <lineage>
        <taxon>unclassified sequences</taxon>
        <taxon>metagenomes</taxon>
        <taxon>ecological metagenomes</taxon>
    </lineage>
</organism>
<accession>X1Q6E7</accession>
<dbReference type="EMBL" id="BARV01024938">
    <property type="protein sequence ID" value="GAI38834.1"/>
    <property type="molecule type" value="Genomic_DNA"/>
</dbReference>
<name>X1Q6E7_9ZZZZ</name>
<comment type="caution">
    <text evidence="1">The sequence shown here is derived from an EMBL/GenBank/DDBJ whole genome shotgun (WGS) entry which is preliminary data.</text>
</comment>